<proteinExistence type="predicted"/>
<accession>A0A2M6WPF8</accession>
<name>A0A2M6WPF8_9BACT</name>
<gene>
    <name evidence="1" type="ORF">COT96_02855</name>
</gene>
<dbReference type="EMBL" id="PFAO01000072">
    <property type="protein sequence ID" value="PIT94685.1"/>
    <property type="molecule type" value="Genomic_DNA"/>
</dbReference>
<organism evidence="1 2">
    <name type="scientific">Candidatus Falkowbacteria bacterium CG10_big_fil_rev_8_21_14_0_10_38_22</name>
    <dbReference type="NCBI Taxonomy" id="1974564"/>
    <lineage>
        <taxon>Bacteria</taxon>
        <taxon>Candidatus Falkowiibacteriota</taxon>
    </lineage>
</organism>
<dbReference type="AlphaFoldDB" id="A0A2M6WPF8"/>
<sequence>SSKALFGNFVHISTDFLIVLGKPPYVCAHYLILLTDSSFSVRIILVSPETFCIMGQWFPAIKAGQANLNVFIF</sequence>
<reference evidence="2" key="1">
    <citation type="submission" date="2017-09" db="EMBL/GenBank/DDBJ databases">
        <title>Depth-based differentiation of microbial function through sediment-hosted aquifers and enrichment of novel symbionts in the deep terrestrial subsurface.</title>
        <authorList>
            <person name="Probst A.J."/>
            <person name="Ladd B."/>
            <person name="Jarett J.K."/>
            <person name="Geller-Mcgrath D.E."/>
            <person name="Sieber C.M.K."/>
            <person name="Emerson J.B."/>
            <person name="Anantharaman K."/>
            <person name="Thomas B.C."/>
            <person name="Malmstrom R."/>
            <person name="Stieglmeier M."/>
            <person name="Klingl A."/>
            <person name="Woyke T."/>
            <person name="Ryan C.M."/>
            <person name="Banfield J.F."/>
        </authorList>
    </citation>
    <scope>NUCLEOTIDE SEQUENCE [LARGE SCALE GENOMIC DNA]</scope>
</reference>
<comment type="caution">
    <text evidence="1">The sequence shown here is derived from an EMBL/GenBank/DDBJ whole genome shotgun (WGS) entry which is preliminary data.</text>
</comment>
<feature type="non-terminal residue" evidence="1">
    <location>
        <position position="1"/>
    </location>
</feature>
<protein>
    <submittedName>
        <fullName evidence="1">Uncharacterized protein</fullName>
    </submittedName>
</protein>
<evidence type="ECO:0000313" key="1">
    <source>
        <dbReference type="EMBL" id="PIT94685.1"/>
    </source>
</evidence>
<evidence type="ECO:0000313" key="2">
    <source>
        <dbReference type="Proteomes" id="UP000228964"/>
    </source>
</evidence>
<dbReference type="Proteomes" id="UP000228964">
    <property type="component" value="Unassembled WGS sequence"/>
</dbReference>